<feature type="chain" id="PRO_5044933430" description="Aspartate 1-decarboxylase alpha chain" evidence="9">
    <location>
        <begin position="25"/>
        <end position="164"/>
    </location>
</feature>
<feature type="binding site" evidence="9">
    <location>
        <begin position="73"/>
        <end position="75"/>
    </location>
    <ligand>
        <name>substrate</name>
    </ligand>
</feature>
<accession>A0ABY7B1D7</accession>
<evidence type="ECO:0000256" key="5">
    <source>
        <dbReference type="ARBA" id="ARBA00023145"/>
    </source>
</evidence>
<evidence type="ECO:0000256" key="6">
    <source>
        <dbReference type="ARBA" id="ARBA00023239"/>
    </source>
</evidence>
<comment type="pathway">
    <text evidence="9">Cofactor biosynthesis; (R)-pantothenate biosynthesis; beta-alanine from L-aspartate: step 1/1.</text>
</comment>
<dbReference type="PANTHER" id="PTHR21012">
    <property type="entry name" value="ASPARTATE 1-DECARBOXYLASE"/>
    <property type="match status" value="1"/>
</dbReference>
<comment type="function">
    <text evidence="9">Catalyzes the pyruvoyl-dependent decarboxylation of aspartate to produce beta-alanine.</text>
</comment>
<keyword evidence="8 9" id="KW-0670">Pyruvate</keyword>
<keyword evidence="11" id="KW-1185">Reference proteome</keyword>
<evidence type="ECO:0000256" key="1">
    <source>
        <dbReference type="ARBA" id="ARBA00022490"/>
    </source>
</evidence>
<keyword evidence="1 9" id="KW-0963">Cytoplasm</keyword>
<keyword evidence="4 9" id="KW-0068">Autocatalytic cleavage</keyword>
<dbReference type="PANTHER" id="PTHR21012:SF0">
    <property type="entry name" value="ASPARTATE 1-DECARBOXYLASE"/>
    <property type="match status" value="1"/>
</dbReference>
<feature type="chain" id="PRO_5044933429" description="Aspartate 1-decarboxylase beta chain" evidence="9">
    <location>
        <begin position="1"/>
        <end position="24"/>
    </location>
</feature>
<evidence type="ECO:0000256" key="2">
    <source>
        <dbReference type="ARBA" id="ARBA00022655"/>
    </source>
</evidence>
<comment type="subunit">
    <text evidence="9">Heterooctamer of four alpha and four beta subunits.</text>
</comment>
<dbReference type="SUPFAM" id="SSF50692">
    <property type="entry name" value="ADC-like"/>
    <property type="match status" value="1"/>
</dbReference>
<evidence type="ECO:0000256" key="4">
    <source>
        <dbReference type="ARBA" id="ARBA00022813"/>
    </source>
</evidence>
<dbReference type="Gene3D" id="2.40.40.20">
    <property type="match status" value="1"/>
</dbReference>
<evidence type="ECO:0000256" key="3">
    <source>
        <dbReference type="ARBA" id="ARBA00022793"/>
    </source>
</evidence>
<dbReference type="EMBL" id="CP113836">
    <property type="protein sequence ID" value="WAL66115.1"/>
    <property type="molecule type" value="Genomic_DNA"/>
</dbReference>
<evidence type="ECO:0000256" key="9">
    <source>
        <dbReference type="HAMAP-Rule" id="MF_00446"/>
    </source>
</evidence>
<evidence type="ECO:0000256" key="7">
    <source>
        <dbReference type="ARBA" id="ARBA00023270"/>
    </source>
</evidence>
<dbReference type="EC" id="4.1.1.11" evidence="9"/>
<feature type="binding site" evidence="9">
    <location>
        <position position="57"/>
    </location>
    <ligand>
        <name>substrate</name>
    </ligand>
</feature>
<keyword evidence="5 9" id="KW-0865">Zymogen</keyword>
<dbReference type="InterPro" id="IPR009010">
    <property type="entry name" value="Asp_de-COase-like_dom_sf"/>
</dbReference>
<dbReference type="CDD" id="cd06919">
    <property type="entry name" value="Asp_decarbox"/>
    <property type="match status" value="1"/>
</dbReference>
<dbReference type="InterPro" id="IPR003190">
    <property type="entry name" value="Asp_decarbox"/>
</dbReference>
<name>A0ABY7B1D7_9PSEU</name>
<keyword evidence="7 9" id="KW-0704">Schiff base</keyword>
<proteinExistence type="inferred from homology"/>
<comment type="catalytic activity">
    <reaction evidence="9">
        <text>L-aspartate + H(+) = beta-alanine + CO2</text>
        <dbReference type="Rhea" id="RHEA:19497"/>
        <dbReference type="ChEBI" id="CHEBI:15378"/>
        <dbReference type="ChEBI" id="CHEBI:16526"/>
        <dbReference type="ChEBI" id="CHEBI:29991"/>
        <dbReference type="ChEBI" id="CHEBI:57966"/>
        <dbReference type="EC" id="4.1.1.11"/>
    </reaction>
</comment>
<feature type="modified residue" description="Pyruvic acid (Ser)" evidence="9">
    <location>
        <position position="25"/>
    </location>
</feature>
<evidence type="ECO:0000256" key="8">
    <source>
        <dbReference type="ARBA" id="ARBA00023317"/>
    </source>
</evidence>
<reference evidence="10" key="1">
    <citation type="submission" date="2022-11" db="EMBL/GenBank/DDBJ databases">
        <authorList>
            <person name="Mo P."/>
        </authorList>
    </citation>
    <scope>NUCLEOTIDE SEQUENCE</scope>
    <source>
        <strain evidence="10">HUAS 11-8</strain>
    </source>
</reference>
<dbReference type="Proteomes" id="UP001163203">
    <property type="component" value="Chromosome"/>
</dbReference>
<dbReference type="RefSeq" id="WP_268756254.1">
    <property type="nucleotide sequence ID" value="NZ_CP113836.1"/>
</dbReference>
<dbReference type="Pfam" id="PF02261">
    <property type="entry name" value="Asp_decarbox"/>
    <property type="match status" value="1"/>
</dbReference>
<comment type="cofactor">
    <cofactor evidence="9">
        <name>pyruvate</name>
        <dbReference type="ChEBI" id="CHEBI:15361"/>
    </cofactor>
    <text evidence="9">Binds 1 pyruvoyl group covalently per subunit.</text>
</comment>
<dbReference type="GO" id="GO:0004068">
    <property type="term" value="F:aspartate 1-decarboxylase activity"/>
    <property type="evidence" value="ECO:0007669"/>
    <property type="project" value="UniProtKB-EC"/>
</dbReference>
<feature type="active site" description="Schiff-base intermediate with substrate; via pyruvic acid" evidence="9">
    <location>
        <position position="25"/>
    </location>
</feature>
<keyword evidence="6 9" id="KW-0456">Lyase</keyword>
<comment type="subcellular location">
    <subcellularLocation>
        <location evidence="9">Cytoplasm</location>
    </subcellularLocation>
</comment>
<organism evidence="10 11">
    <name type="scientific">Amycolatopsis cynarae</name>
    <dbReference type="NCBI Taxonomy" id="2995223"/>
    <lineage>
        <taxon>Bacteria</taxon>
        <taxon>Bacillati</taxon>
        <taxon>Actinomycetota</taxon>
        <taxon>Actinomycetes</taxon>
        <taxon>Pseudonocardiales</taxon>
        <taxon>Pseudonocardiaceae</taxon>
        <taxon>Amycolatopsis</taxon>
    </lineage>
</organism>
<dbReference type="NCBIfam" id="TIGR00223">
    <property type="entry name" value="panD"/>
    <property type="match status" value="1"/>
</dbReference>
<comment type="PTM">
    <text evidence="9">Is synthesized initially as an inactive proenzyme, which is activated by self-cleavage at a specific serine bond to produce a beta-subunit with a hydroxyl group at its C-terminus and an alpha-subunit with a pyruvoyl group at its N-terminus.</text>
</comment>
<evidence type="ECO:0000313" key="11">
    <source>
        <dbReference type="Proteomes" id="UP001163203"/>
    </source>
</evidence>
<gene>
    <name evidence="9" type="primary">panD</name>
    <name evidence="10" type="ORF">ORV05_35635</name>
</gene>
<sequence>MYRTMLKSKIHRATVTQANLHYVGSVTIDEALMEAADLLPGEQVSIVDVTNGARLETYVIAGPRDSGVIGINGAAAHLVHPGDLVILISYAQMDQAEAVSFQPRIVFVNADNQIAHAGTDAAHAPEGSGLVSGATAAAQPFETSFPGAETVDAARLDALLHAEN</sequence>
<feature type="active site" description="Proton donor" evidence="9">
    <location>
        <position position="58"/>
    </location>
</feature>
<evidence type="ECO:0000313" key="10">
    <source>
        <dbReference type="EMBL" id="WAL66115.1"/>
    </source>
</evidence>
<protein>
    <recommendedName>
        <fullName evidence="9">Aspartate 1-decarboxylase</fullName>
        <ecNumber evidence="9">4.1.1.11</ecNumber>
    </recommendedName>
    <alternativeName>
        <fullName evidence="9">Aspartate alpha-decarboxylase</fullName>
    </alternativeName>
    <component>
        <recommendedName>
            <fullName evidence="9">Aspartate 1-decarboxylase beta chain</fullName>
        </recommendedName>
    </component>
    <component>
        <recommendedName>
            <fullName evidence="9">Aspartate 1-decarboxylase alpha chain</fullName>
        </recommendedName>
    </component>
</protein>
<keyword evidence="3 9" id="KW-0210">Decarboxylase</keyword>
<comment type="similarity">
    <text evidence="9">Belongs to the PanD family.</text>
</comment>
<keyword evidence="2 9" id="KW-0566">Pantothenate biosynthesis</keyword>
<dbReference type="HAMAP" id="MF_00446">
    <property type="entry name" value="PanD"/>
    <property type="match status" value="1"/>
</dbReference>